<keyword evidence="3" id="KW-1185">Reference proteome</keyword>
<dbReference type="Pfam" id="PF02515">
    <property type="entry name" value="CoA_transf_3"/>
    <property type="match status" value="1"/>
</dbReference>
<dbReference type="InterPro" id="IPR023606">
    <property type="entry name" value="CoA-Trfase_III_dom_1_sf"/>
</dbReference>
<dbReference type="PANTHER" id="PTHR48228:SF5">
    <property type="entry name" value="ALPHA-METHYLACYL-COA RACEMASE"/>
    <property type="match status" value="1"/>
</dbReference>
<reference evidence="2 3" key="1">
    <citation type="submission" date="2024-03" db="EMBL/GenBank/DDBJ databases">
        <title>Reference genomes for the five species model microbial community.</title>
        <authorList>
            <person name="Padfield D."/>
        </authorList>
    </citation>
    <scope>NUCLEOTIDE SEQUENCE [LARGE SCALE GENOMIC DNA]</scope>
    <source>
        <strain evidence="2 3">AB1</strain>
    </source>
</reference>
<dbReference type="InterPro" id="IPR050509">
    <property type="entry name" value="CoA-transferase_III"/>
</dbReference>
<name>A0ABZ2S5F5_9BURK</name>
<dbReference type="InterPro" id="IPR044855">
    <property type="entry name" value="CoA-Trfase_III_dom3_sf"/>
</dbReference>
<accession>A0ABZ2S5F5</accession>
<protein>
    <submittedName>
        <fullName evidence="2">CoA transferase</fullName>
        <ecNumber evidence="2">2.8.3.-</ecNumber>
    </submittedName>
</protein>
<dbReference type="EMBL" id="CP148753">
    <property type="protein sequence ID" value="WXR75951.1"/>
    <property type="molecule type" value="Genomic_DNA"/>
</dbReference>
<organism evidence="2 3">
    <name type="scientific">Achromobacter veterisilvae</name>
    <dbReference type="NCBI Taxonomy" id="2069367"/>
    <lineage>
        <taxon>Bacteria</taxon>
        <taxon>Pseudomonadati</taxon>
        <taxon>Pseudomonadota</taxon>
        <taxon>Betaproteobacteria</taxon>
        <taxon>Burkholderiales</taxon>
        <taxon>Alcaligenaceae</taxon>
        <taxon>Achromobacter</taxon>
    </lineage>
</organism>
<dbReference type="InterPro" id="IPR003673">
    <property type="entry name" value="CoA-Trfase_fam_III"/>
</dbReference>
<evidence type="ECO:0000313" key="3">
    <source>
        <dbReference type="Proteomes" id="UP001456224"/>
    </source>
</evidence>
<evidence type="ECO:0000313" key="2">
    <source>
        <dbReference type="EMBL" id="WXR75951.1"/>
    </source>
</evidence>
<dbReference type="RefSeq" id="WP_338881182.1">
    <property type="nucleotide sequence ID" value="NZ_CP148753.1"/>
</dbReference>
<dbReference type="PANTHER" id="PTHR48228">
    <property type="entry name" value="SUCCINYL-COA--D-CITRAMALATE COA-TRANSFERASE"/>
    <property type="match status" value="1"/>
</dbReference>
<sequence>MSAGAAGYLSGLTVLDLGQLHPGPYTALLLGQLGATVIKVEKPQGDTARQLGAETFAKYNRGKQSICLDLKRGEDQRIFLQLVERCDVVVEGFRPGVMARLGLDYARLARANPRVVLCSISGFGQTGPYAQRPGHDVNYMALAGYWAVPSQVRDVMARPRLRLSDYCAAMHAALAILAAVQDARASGAGQHLDVSIHDTLMAWMAPALHAMNGPAGAAIEQMAHVMPDNDVFETADGRHLALGILEEAFWRNLCAALAPSCPGLAAARYRTRAGRMREKRALNDLLRALFKSRGLAHWERVFDGHDIPWAPVLRHDEVFEDPHVRHRAVTSDTPEGRLVGFPVKFSKPLPPSASGVPALDQHREEILARLRAGEQAGPRQAGPREAGPRGQA</sequence>
<dbReference type="Gene3D" id="3.40.50.10540">
    <property type="entry name" value="Crotonobetainyl-coa:carnitine coa-transferase, domain 1"/>
    <property type="match status" value="1"/>
</dbReference>
<dbReference type="SUPFAM" id="SSF89796">
    <property type="entry name" value="CoA-transferase family III (CaiB/BaiF)"/>
    <property type="match status" value="1"/>
</dbReference>
<dbReference type="Proteomes" id="UP001456224">
    <property type="component" value="Chromosome"/>
</dbReference>
<feature type="region of interest" description="Disordered" evidence="1">
    <location>
        <begin position="368"/>
        <end position="392"/>
    </location>
</feature>
<dbReference type="EC" id="2.8.3.-" evidence="2"/>
<gene>
    <name evidence="2" type="ORF">WHX56_10755</name>
</gene>
<dbReference type="GO" id="GO:0016740">
    <property type="term" value="F:transferase activity"/>
    <property type="evidence" value="ECO:0007669"/>
    <property type="project" value="UniProtKB-KW"/>
</dbReference>
<proteinExistence type="predicted"/>
<dbReference type="Gene3D" id="3.30.1540.10">
    <property type="entry name" value="formyl-coa transferase, domain 3"/>
    <property type="match status" value="1"/>
</dbReference>
<evidence type="ECO:0000256" key="1">
    <source>
        <dbReference type="SAM" id="MobiDB-lite"/>
    </source>
</evidence>
<keyword evidence="2" id="KW-0808">Transferase</keyword>